<dbReference type="RefSeq" id="WP_201683489.1">
    <property type="nucleotide sequence ID" value="NZ_JAEQNA010000002.1"/>
</dbReference>
<proteinExistence type="predicted"/>
<dbReference type="AlphaFoldDB" id="A0A936ZN80"/>
<comment type="caution">
    <text evidence="1">The sequence shown here is derived from an EMBL/GenBank/DDBJ whole genome shotgun (WGS) entry which is preliminary data.</text>
</comment>
<sequence>MLLVGPMAGAMADAEPQRFPSIELLLANEPAPARAGSVDWAERARASGAAGAQGLKLGLQWRGEPVAGQPVQAQLWRRLRHAGDADRGVADEPGVYGARVEMQMPPERSLSLRDLLGVQLDNGAKLSLARRNGRVSIYYKVQF</sequence>
<dbReference type="EMBL" id="JAEQNA010000002">
    <property type="protein sequence ID" value="MBL0420408.1"/>
    <property type="molecule type" value="Genomic_DNA"/>
</dbReference>
<name>A0A936ZN80_9BURK</name>
<reference evidence="1" key="1">
    <citation type="submission" date="2021-01" db="EMBL/GenBank/DDBJ databases">
        <title>Ramlibacter sp. strain AW1 16S ribosomal RNA gene Genome sequencing and assembly.</title>
        <authorList>
            <person name="Kang M."/>
        </authorList>
    </citation>
    <scope>NUCLEOTIDE SEQUENCE</scope>
    <source>
        <strain evidence="1">AW1</strain>
    </source>
</reference>
<protein>
    <submittedName>
        <fullName evidence="1">Uncharacterized protein</fullName>
    </submittedName>
</protein>
<accession>A0A936ZN80</accession>
<evidence type="ECO:0000313" key="1">
    <source>
        <dbReference type="EMBL" id="MBL0420408.1"/>
    </source>
</evidence>
<organism evidence="1 2">
    <name type="scientific">Ramlibacter aurantiacus</name>
    <dbReference type="NCBI Taxonomy" id="2801330"/>
    <lineage>
        <taxon>Bacteria</taxon>
        <taxon>Pseudomonadati</taxon>
        <taxon>Pseudomonadota</taxon>
        <taxon>Betaproteobacteria</taxon>
        <taxon>Burkholderiales</taxon>
        <taxon>Comamonadaceae</taxon>
        <taxon>Ramlibacter</taxon>
    </lineage>
</organism>
<dbReference type="Proteomes" id="UP000613011">
    <property type="component" value="Unassembled WGS sequence"/>
</dbReference>
<keyword evidence="2" id="KW-1185">Reference proteome</keyword>
<gene>
    <name evidence="1" type="ORF">JI739_08645</name>
</gene>
<evidence type="ECO:0000313" key="2">
    <source>
        <dbReference type="Proteomes" id="UP000613011"/>
    </source>
</evidence>